<keyword evidence="4 7" id="KW-0233">DNA recombination</keyword>
<sequence length="294" mass="31367">MSPAAASGRARAAPRAAPPQAAYLLHRHDWSESSLILDLLGRDEGRVVLVAKGAKRPHSNFRTVLLPLQRLLVVHGRRKPQPLDAQEEGGEVLPLRSAEWAGGPPLPQGQALLAGFYLNEMLLKLLPRHDPHPRLFDAYALTVAALGARPTPPLAPLLRAFELLLLRELGLLPALDHDTLRQRPLAEADPAQPAALRPEAGLVLLPPGDEGPERAPPALPAAQWCALEAALQALAPQLGGTEPPAGAAVEHAFAHLQAACVAPALRPLLRGVLHYHLGGRPLHTRQLMADLAAP</sequence>
<keyword evidence="5 7" id="KW-0234">DNA repair</keyword>
<dbReference type="PANTHER" id="PTHR33991">
    <property type="entry name" value="DNA REPAIR PROTEIN RECO"/>
    <property type="match status" value="1"/>
</dbReference>
<evidence type="ECO:0000259" key="8">
    <source>
        <dbReference type="Pfam" id="PF11967"/>
    </source>
</evidence>
<dbReference type="EMBL" id="JACIVI010000003">
    <property type="protein sequence ID" value="MBB1162422.1"/>
    <property type="molecule type" value="Genomic_DNA"/>
</dbReference>
<evidence type="ECO:0000256" key="7">
    <source>
        <dbReference type="HAMAP-Rule" id="MF_00201"/>
    </source>
</evidence>
<comment type="similarity">
    <text evidence="1 7">Belongs to the RecO family.</text>
</comment>
<dbReference type="GO" id="GO:0006302">
    <property type="term" value="P:double-strand break repair"/>
    <property type="evidence" value="ECO:0007669"/>
    <property type="project" value="TreeGrafter"/>
</dbReference>
<dbReference type="InterPro" id="IPR042242">
    <property type="entry name" value="RecO_C"/>
</dbReference>
<name>A0A839HM36_9BURK</name>
<dbReference type="Gene3D" id="2.40.50.140">
    <property type="entry name" value="Nucleic acid-binding proteins"/>
    <property type="match status" value="1"/>
</dbReference>
<protein>
    <recommendedName>
        <fullName evidence="2 7">DNA repair protein RecO</fullName>
    </recommendedName>
    <alternativeName>
        <fullName evidence="6 7">Recombination protein O</fullName>
    </alternativeName>
</protein>
<dbReference type="Pfam" id="PF11967">
    <property type="entry name" value="RecO_N"/>
    <property type="match status" value="1"/>
</dbReference>
<organism evidence="9 10">
    <name type="scientific">Aquariibacter albus</name>
    <dbReference type="NCBI Taxonomy" id="2759899"/>
    <lineage>
        <taxon>Bacteria</taxon>
        <taxon>Pseudomonadati</taxon>
        <taxon>Pseudomonadota</taxon>
        <taxon>Betaproteobacteria</taxon>
        <taxon>Burkholderiales</taxon>
        <taxon>Sphaerotilaceae</taxon>
        <taxon>Aquariibacter</taxon>
    </lineage>
</organism>
<evidence type="ECO:0000256" key="1">
    <source>
        <dbReference type="ARBA" id="ARBA00007452"/>
    </source>
</evidence>
<keyword evidence="3 7" id="KW-0227">DNA damage</keyword>
<accession>A0A839HM36</accession>
<dbReference type="GO" id="GO:0043590">
    <property type="term" value="C:bacterial nucleoid"/>
    <property type="evidence" value="ECO:0007669"/>
    <property type="project" value="TreeGrafter"/>
</dbReference>
<evidence type="ECO:0000313" key="9">
    <source>
        <dbReference type="EMBL" id="MBB1162422.1"/>
    </source>
</evidence>
<dbReference type="SUPFAM" id="SSF57863">
    <property type="entry name" value="ArfGap/RecO-like zinc finger"/>
    <property type="match status" value="1"/>
</dbReference>
<dbReference type="Gene3D" id="1.20.1440.120">
    <property type="entry name" value="Recombination protein O, C-terminal domain"/>
    <property type="match status" value="1"/>
</dbReference>
<dbReference type="AlphaFoldDB" id="A0A839HM36"/>
<dbReference type="InterPro" id="IPR012340">
    <property type="entry name" value="NA-bd_OB-fold"/>
</dbReference>
<dbReference type="HAMAP" id="MF_00201">
    <property type="entry name" value="RecO"/>
    <property type="match status" value="1"/>
</dbReference>
<reference evidence="9 10" key="1">
    <citation type="submission" date="2020-08" db="EMBL/GenBank/DDBJ databases">
        <title>Aquariorum lacteus gen. nov., sp. nov., a new member of the family Comamonadaceae, isolated from freshwater aquarium.</title>
        <authorList>
            <person name="Chun S.-J."/>
        </authorList>
    </citation>
    <scope>NUCLEOTIDE SEQUENCE [LARGE SCALE GENOMIC DNA]</scope>
    <source>
        <strain evidence="9 10">SJAQ100</strain>
    </source>
</reference>
<evidence type="ECO:0000313" key="10">
    <source>
        <dbReference type="Proteomes" id="UP000586093"/>
    </source>
</evidence>
<evidence type="ECO:0000256" key="6">
    <source>
        <dbReference type="ARBA" id="ARBA00033409"/>
    </source>
</evidence>
<gene>
    <name evidence="7" type="primary">recO</name>
    <name evidence="9" type="ORF">H4F90_10555</name>
</gene>
<evidence type="ECO:0000256" key="5">
    <source>
        <dbReference type="ARBA" id="ARBA00023204"/>
    </source>
</evidence>
<dbReference type="Pfam" id="PF02565">
    <property type="entry name" value="RecO_C"/>
    <property type="match status" value="1"/>
</dbReference>
<keyword evidence="10" id="KW-1185">Reference proteome</keyword>
<comment type="caution">
    <text evidence="9">The sequence shown here is derived from an EMBL/GenBank/DDBJ whole genome shotgun (WGS) entry which is preliminary data.</text>
</comment>
<dbReference type="InterPro" id="IPR037278">
    <property type="entry name" value="ARFGAP/RecO"/>
</dbReference>
<proteinExistence type="inferred from homology"/>
<dbReference type="SUPFAM" id="SSF50249">
    <property type="entry name" value="Nucleic acid-binding proteins"/>
    <property type="match status" value="1"/>
</dbReference>
<evidence type="ECO:0000256" key="3">
    <source>
        <dbReference type="ARBA" id="ARBA00022763"/>
    </source>
</evidence>
<dbReference type="Proteomes" id="UP000586093">
    <property type="component" value="Unassembled WGS sequence"/>
</dbReference>
<evidence type="ECO:0000256" key="2">
    <source>
        <dbReference type="ARBA" id="ARBA00021310"/>
    </source>
</evidence>
<dbReference type="GO" id="GO:0006310">
    <property type="term" value="P:DNA recombination"/>
    <property type="evidence" value="ECO:0007669"/>
    <property type="project" value="UniProtKB-UniRule"/>
</dbReference>
<dbReference type="InterPro" id="IPR003717">
    <property type="entry name" value="RecO"/>
</dbReference>
<evidence type="ECO:0000256" key="4">
    <source>
        <dbReference type="ARBA" id="ARBA00023172"/>
    </source>
</evidence>
<comment type="function">
    <text evidence="7">Involved in DNA repair and RecF pathway recombination.</text>
</comment>
<dbReference type="PANTHER" id="PTHR33991:SF1">
    <property type="entry name" value="DNA REPAIR PROTEIN RECO"/>
    <property type="match status" value="1"/>
</dbReference>
<dbReference type="RefSeq" id="WP_182664299.1">
    <property type="nucleotide sequence ID" value="NZ_JACIVI010000003.1"/>
</dbReference>
<dbReference type="InterPro" id="IPR022572">
    <property type="entry name" value="DNA_rep/recomb_RecO_N"/>
</dbReference>
<feature type="domain" description="DNA replication/recombination mediator RecO N-terminal" evidence="8">
    <location>
        <begin position="21"/>
        <end position="79"/>
    </location>
</feature>